<reference evidence="1 2" key="1">
    <citation type="journal article" date="2003" name="Proc. Natl. Acad. Sci. U.S.A.">
        <title>Complete genome sequence of the marine planctomycete Pirellula sp. strain 1.</title>
        <authorList>
            <person name="Gloeckner F.O."/>
            <person name="Kube M."/>
            <person name="Bauer M."/>
            <person name="Teeling H."/>
            <person name="Lombardot T."/>
            <person name="Ludwig W."/>
            <person name="Gade D."/>
            <person name="Beck A."/>
            <person name="Borzym K."/>
            <person name="Heitmann K."/>
            <person name="Rabus R."/>
            <person name="Schlesner H."/>
            <person name="Amann R."/>
            <person name="Reinhardt R."/>
        </authorList>
    </citation>
    <scope>NUCLEOTIDE SEQUENCE [LARGE SCALE GENOMIC DNA]</scope>
    <source>
        <strain evidence="2">DSM 10527 / NCIMB 13988 / SH1</strain>
    </source>
</reference>
<gene>
    <name evidence="1" type="ordered locus">RB12932</name>
</gene>
<dbReference type="KEGG" id="rba:RB12932"/>
<keyword evidence="2" id="KW-1185">Reference proteome</keyword>
<organism evidence="1 2">
    <name type="scientific">Rhodopirellula baltica (strain DSM 10527 / NCIMB 13988 / SH1)</name>
    <dbReference type="NCBI Taxonomy" id="243090"/>
    <lineage>
        <taxon>Bacteria</taxon>
        <taxon>Pseudomonadati</taxon>
        <taxon>Planctomycetota</taxon>
        <taxon>Planctomycetia</taxon>
        <taxon>Pirellulales</taxon>
        <taxon>Pirellulaceae</taxon>
        <taxon>Rhodopirellula</taxon>
    </lineage>
</organism>
<dbReference type="HOGENOM" id="CLU_2668629_0_0_0"/>
<dbReference type="InParanoid" id="Q7UHV9"/>
<evidence type="ECO:0000313" key="2">
    <source>
        <dbReference type="Proteomes" id="UP000001025"/>
    </source>
</evidence>
<protein>
    <submittedName>
        <fullName evidence="1">Uncharacterized protein</fullName>
    </submittedName>
</protein>
<evidence type="ECO:0000313" key="1">
    <source>
        <dbReference type="EMBL" id="CAD77858.1"/>
    </source>
</evidence>
<dbReference type="Proteomes" id="UP000001025">
    <property type="component" value="Chromosome"/>
</dbReference>
<dbReference type="STRING" id="243090.RB12932"/>
<accession>Q7UHV9</accession>
<dbReference type="EMBL" id="BX294155">
    <property type="protein sequence ID" value="CAD77858.1"/>
    <property type="molecule type" value="Genomic_DNA"/>
</dbReference>
<dbReference type="EnsemblBacteria" id="CAD77858">
    <property type="protein sequence ID" value="CAD77858"/>
    <property type="gene ID" value="RB12932"/>
</dbReference>
<dbReference type="AlphaFoldDB" id="Q7UHV9"/>
<sequence>MHRDAWMRGVLGYWVQWMRGSANGLATERVRTEQLGTIVLLWIRLVDCKLQNEHCKFAIADRCNHVGPKTLCNLH</sequence>
<name>Q7UHV9_RHOBA</name>
<proteinExistence type="predicted"/>